<protein>
    <recommendedName>
        <fullName evidence="2 4">Acylphosphatase</fullName>
        <ecNumber evidence="2 4">3.6.1.7</ecNumber>
    </recommendedName>
</protein>
<comment type="caution">
    <text evidence="8">The sequence shown here is derived from an EMBL/GenBank/DDBJ whole genome shotgun (WGS) entry which is preliminary data.</text>
</comment>
<organism evidence="8 9">
    <name type="scientific">Magnetospirillum molischianum DSM 120</name>
    <dbReference type="NCBI Taxonomy" id="1150626"/>
    <lineage>
        <taxon>Bacteria</taxon>
        <taxon>Pseudomonadati</taxon>
        <taxon>Pseudomonadota</taxon>
        <taxon>Alphaproteobacteria</taxon>
        <taxon>Rhodospirillales</taxon>
        <taxon>Rhodospirillaceae</taxon>
        <taxon>Magnetospirillum</taxon>
    </lineage>
</organism>
<gene>
    <name evidence="8" type="primary">acyP</name>
    <name evidence="8" type="ORF">PHAMO_570080</name>
</gene>
<evidence type="ECO:0000313" key="9">
    <source>
        <dbReference type="Proteomes" id="UP000004169"/>
    </source>
</evidence>
<dbReference type="GO" id="GO:0003998">
    <property type="term" value="F:acylphosphatase activity"/>
    <property type="evidence" value="ECO:0007669"/>
    <property type="project" value="UniProtKB-EC"/>
</dbReference>
<feature type="active site" evidence="4">
    <location>
        <position position="31"/>
    </location>
</feature>
<dbReference type="InterPro" id="IPR017968">
    <property type="entry name" value="Acylphosphatase_CS"/>
</dbReference>
<dbReference type="STRING" id="1150626.PHAMO_570080"/>
<evidence type="ECO:0000256" key="4">
    <source>
        <dbReference type="PROSITE-ProRule" id="PRU00520"/>
    </source>
</evidence>
<dbReference type="InterPro" id="IPR036046">
    <property type="entry name" value="Acylphosphatase-like_dom_sf"/>
</dbReference>
<dbReference type="EMBL" id="CAHP01000053">
    <property type="protein sequence ID" value="CCG43085.1"/>
    <property type="molecule type" value="Genomic_DNA"/>
</dbReference>
<accession>H8FXJ7</accession>
<comment type="catalytic activity">
    <reaction evidence="3 4 5">
        <text>an acyl phosphate + H2O = a carboxylate + phosphate + H(+)</text>
        <dbReference type="Rhea" id="RHEA:14965"/>
        <dbReference type="ChEBI" id="CHEBI:15377"/>
        <dbReference type="ChEBI" id="CHEBI:15378"/>
        <dbReference type="ChEBI" id="CHEBI:29067"/>
        <dbReference type="ChEBI" id="CHEBI:43474"/>
        <dbReference type="ChEBI" id="CHEBI:59918"/>
        <dbReference type="EC" id="3.6.1.7"/>
    </reaction>
</comment>
<dbReference type="PROSITE" id="PS00151">
    <property type="entry name" value="ACYLPHOSPHATASE_2"/>
    <property type="match status" value="1"/>
</dbReference>
<evidence type="ECO:0000256" key="1">
    <source>
        <dbReference type="ARBA" id="ARBA00005614"/>
    </source>
</evidence>
<name>H8FXJ7_MAGML</name>
<dbReference type="PROSITE" id="PS00150">
    <property type="entry name" value="ACYLPHOSPHATASE_1"/>
    <property type="match status" value="1"/>
</dbReference>
<dbReference type="PROSITE" id="PS51160">
    <property type="entry name" value="ACYLPHOSPHATASE_3"/>
    <property type="match status" value="1"/>
</dbReference>
<evidence type="ECO:0000256" key="6">
    <source>
        <dbReference type="RuleBase" id="RU004168"/>
    </source>
</evidence>
<feature type="active site" evidence="4">
    <location>
        <position position="13"/>
    </location>
</feature>
<evidence type="ECO:0000313" key="8">
    <source>
        <dbReference type="EMBL" id="CCG43085.1"/>
    </source>
</evidence>
<dbReference type="PANTHER" id="PTHR47268:SF4">
    <property type="entry name" value="ACYLPHOSPHATASE"/>
    <property type="match status" value="1"/>
</dbReference>
<dbReference type="SUPFAM" id="SSF54975">
    <property type="entry name" value="Acylphosphatase/BLUF domain-like"/>
    <property type="match status" value="1"/>
</dbReference>
<dbReference type="PANTHER" id="PTHR47268">
    <property type="entry name" value="ACYLPHOSPHATASE"/>
    <property type="match status" value="1"/>
</dbReference>
<dbReference type="InterPro" id="IPR001792">
    <property type="entry name" value="Acylphosphatase-like_dom"/>
</dbReference>
<evidence type="ECO:0000256" key="2">
    <source>
        <dbReference type="ARBA" id="ARBA00012150"/>
    </source>
</evidence>
<dbReference type="InterPro" id="IPR020456">
    <property type="entry name" value="Acylphosphatase"/>
</dbReference>
<dbReference type="EC" id="3.6.1.7" evidence="2 4"/>
<dbReference type="eggNOG" id="COG1254">
    <property type="taxonomic scope" value="Bacteria"/>
</dbReference>
<dbReference type="AlphaFoldDB" id="H8FXJ7"/>
<evidence type="ECO:0000256" key="5">
    <source>
        <dbReference type="RuleBase" id="RU000553"/>
    </source>
</evidence>
<dbReference type="Proteomes" id="UP000004169">
    <property type="component" value="Unassembled WGS sequence"/>
</dbReference>
<feature type="domain" description="Acylphosphatase-like" evidence="7">
    <location>
        <begin position="1"/>
        <end position="84"/>
    </location>
</feature>
<reference evidence="8 9" key="1">
    <citation type="journal article" date="2012" name="J. Bacteriol.">
        <title>Draft Genome Sequence of the Purple Photosynthetic Bacterium Phaeospirillum molischianum DSM120, a Particularly Versatile Bacterium.</title>
        <authorList>
            <person name="Duquesne K."/>
            <person name="Prima V."/>
            <person name="Ji B."/>
            <person name="Rouy Z."/>
            <person name="Medigue C."/>
            <person name="Talla E."/>
            <person name="Sturgis J.N."/>
        </authorList>
    </citation>
    <scope>NUCLEOTIDE SEQUENCE [LARGE SCALE GENOMIC DNA]</scope>
    <source>
        <strain evidence="9">DSM120</strain>
    </source>
</reference>
<keyword evidence="4 5" id="KW-0378">Hydrolase</keyword>
<sequence>MVIEGRVQGVWFRGWTVEQASACALSGWVRNRSDGSVEALFHGSAAMVDAMIAACRIGPPAARVSHLSVESAEVPAGPGFHSRPTV</sequence>
<dbReference type="Gene3D" id="3.30.70.100">
    <property type="match status" value="1"/>
</dbReference>
<dbReference type="Pfam" id="PF00708">
    <property type="entry name" value="Acylphosphatase"/>
    <property type="match status" value="1"/>
</dbReference>
<evidence type="ECO:0000259" key="7">
    <source>
        <dbReference type="PROSITE" id="PS51160"/>
    </source>
</evidence>
<keyword evidence="9" id="KW-1185">Reference proteome</keyword>
<comment type="similarity">
    <text evidence="1 6">Belongs to the acylphosphatase family.</text>
</comment>
<proteinExistence type="inferred from homology"/>
<evidence type="ECO:0000256" key="3">
    <source>
        <dbReference type="ARBA" id="ARBA00047645"/>
    </source>
</evidence>